<accession>A0A1A7GEV2</accession>
<organism evidence="1">
    <name type="scientific">biofilter metagenome</name>
    <dbReference type="NCBI Taxonomy" id="1070537"/>
    <lineage>
        <taxon>unclassified sequences</taxon>
        <taxon>metagenomes</taxon>
        <taxon>ecological metagenomes</taxon>
    </lineage>
</organism>
<keyword evidence="1" id="KW-0614">Plasmid</keyword>
<dbReference type="EMBL" id="LT158603">
    <property type="protein sequence ID" value="CVK35557.1"/>
    <property type="molecule type" value="Genomic_DNA"/>
</dbReference>
<gene>
    <name evidence="1" type="ORF">MCM2015_pMC3_15</name>
</gene>
<protein>
    <recommendedName>
        <fullName evidence="2">Cysteine-rich CPCC domain-containing protein</fullName>
    </recommendedName>
</protein>
<reference evidence="1" key="1">
    <citation type="journal article" date="2016" name="Sci. Rep.">
        <title>Genomics of high molecular weight plasmids isolated from an on-farm biopurification system.</title>
        <authorList>
            <person name="Martini M.C."/>
            <person name="Wibberg D."/>
            <person name="Lozano M."/>
            <person name="Torres Tejerizo G."/>
            <person name="Albicoro F.J."/>
            <person name="Jaenicke S."/>
            <person name="van Elsas J.D."/>
            <person name="Petroni A."/>
            <person name="Garcillan-Barcia M.P."/>
            <person name="de la Cruz F."/>
            <person name="Schluter A."/>
            <person name="Puhler A."/>
            <person name="Pistorio M."/>
            <person name="Lagares A."/>
            <person name="Del Papa M.F."/>
        </authorList>
    </citation>
    <scope>NUCLEOTIDE SEQUENCE</scope>
    <source>
        <plasmid evidence="1">pMC3</plasmid>
    </source>
</reference>
<sequence length="93" mass="10910">MLFKKFIKKKYVCLVCGYDQLPGPLYNEKGIPDVSLICACCAFQTGYDDEEIVCTIETYRENWLQEGSPWLDTKEKLKHWDLKQQLTNVNIKE</sequence>
<proteinExistence type="predicted"/>
<dbReference type="AlphaFoldDB" id="A0A1A7GEV2"/>
<evidence type="ECO:0000313" key="1">
    <source>
        <dbReference type="EMBL" id="CVK35557.1"/>
    </source>
</evidence>
<geneLocation type="plasmid" evidence="1">
    <name>pMC3</name>
</geneLocation>
<name>A0A1A7GEV2_9ZZZZ</name>
<evidence type="ECO:0008006" key="2">
    <source>
        <dbReference type="Google" id="ProtNLM"/>
    </source>
</evidence>